<dbReference type="Proteomes" id="UP001500909">
    <property type="component" value="Unassembled WGS sequence"/>
</dbReference>
<dbReference type="EMBL" id="BAAABY010000070">
    <property type="protein sequence ID" value="GAA0500848.1"/>
    <property type="molecule type" value="Genomic_DNA"/>
</dbReference>
<name>A0ABP3LHA1_9ACTN</name>
<feature type="region of interest" description="Disordered" evidence="1">
    <location>
        <begin position="26"/>
        <end position="48"/>
    </location>
</feature>
<organism evidence="2 3">
    <name type="scientific">Streptomyces olivaceiscleroticus</name>
    <dbReference type="NCBI Taxonomy" id="68245"/>
    <lineage>
        <taxon>Bacteria</taxon>
        <taxon>Bacillati</taxon>
        <taxon>Actinomycetota</taxon>
        <taxon>Actinomycetes</taxon>
        <taxon>Kitasatosporales</taxon>
        <taxon>Streptomycetaceae</taxon>
        <taxon>Streptomyces</taxon>
    </lineage>
</organism>
<gene>
    <name evidence="2" type="ORF">GCM10010361_77920</name>
</gene>
<evidence type="ECO:0000313" key="3">
    <source>
        <dbReference type="Proteomes" id="UP001500909"/>
    </source>
</evidence>
<accession>A0ABP3LHA1</accession>
<evidence type="ECO:0000313" key="2">
    <source>
        <dbReference type="EMBL" id="GAA0500848.1"/>
    </source>
</evidence>
<evidence type="ECO:0000256" key="1">
    <source>
        <dbReference type="SAM" id="MobiDB-lite"/>
    </source>
</evidence>
<reference evidence="3" key="1">
    <citation type="journal article" date="2019" name="Int. J. Syst. Evol. Microbiol.">
        <title>The Global Catalogue of Microorganisms (GCM) 10K type strain sequencing project: providing services to taxonomists for standard genome sequencing and annotation.</title>
        <authorList>
            <consortium name="The Broad Institute Genomics Platform"/>
            <consortium name="The Broad Institute Genome Sequencing Center for Infectious Disease"/>
            <person name="Wu L."/>
            <person name="Ma J."/>
        </authorList>
    </citation>
    <scope>NUCLEOTIDE SEQUENCE [LARGE SCALE GENOMIC DNA]</scope>
    <source>
        <strain evidence="3">JCM 4805</strain>
    </source>
</reference>
<proteinExistence type="predicted"/>
<sequence>MPENLAGPIPPAPRAPVIALADRRARTRYDQEERHVAPGAYGDTMTPEERLTQSVQRLYMQHERTLSDPDTAEAHTIALDAVLLLVDSMFAKGRLEEELHGKLRRMLTDIQQVPGRL</sequence>
<evidence type="ECO:0008006" key="4">
    <source>
        <dbReference type="Google" id="ProtNLM"/>
    </source>
</evidence>
<dbReference type="RefSeq" id="WP_346100422.1">
    <property type="nucleotide sequence ID" value="NZ_BAAABY010000070.1"/>
</dbReference>
<comment type="caution">
    <text evidence="2">The sequence shown here is derived from an EMBL/GenBank/DDBJ whole genome shotgun (WGS) entry which is preliminary data.</text>
</comment>
<keyword evidence="3" id="KW-1185">Reference proteome</keyword>
<protein>
    <recommendedName>
        <fullName evidence="4">Cell division protein ZapA</fullName>
    </recommendedName>
</protein>
<feature type="compositionally biased region" description="Basic and acidic residues" evidence="1">
    <location>
        <begin position="26"/>
        <end position="36"/>
    </location>
</feature>